<dbReference type="PIRSF" id="PIRSF002070">
    <property type="entry name" value="SSB"/>
    <property type="match status" value="1"/>
</dbReference>
<feature type="region of interest" description="Disordered" evidence="4">
    <location>
        <begin position="117"/>
        <end position="136"/>
    </location>
</feature>
<protein>
    <recommendedName>
        <fullName evidence="2 3">Single-stranded DNA-binding protein</fullName>
        <shortName evidence="2">SSB</shortName>
    </recommendedName>
</protein>
<dbReference type="EMBL" id="JAGDYP010000002">
    <property type="protein sequence ID" value="MBO1883435.1"/>
    <property type="molecule type" value="Genomic_DNA"/>
</dbReference>
<name>A0ABS3PVX6_9FLAO</name>
<evidence type="ECO:0000256" key="4">
    <source>
        <dbReference type="SAM" id="MobiDB-lite"/>
    </source>
</evidence>
<organism evidence="5 6">
    <name type="scientific">Capnocytophaga bilenii</name>
    <dbReference type="NCBI Taxonomy" id="2819369"/>
    <lineage>
        <taxon>Bacteria</taxon>
        <taxon>Pseudomonadati</taxon>
        <taxon>Bacteroidota</taxon>
        <taxon>Flavobacteriia</taxon>
        <taxon>Flavobacteriales</taxon>
        <taxon>Flavobacteriaceae</taxon>
        <taxon>Capnocytophaga</taxon>
    </lineage>
</organism>
<keyword evidence="6" id="KW-1185">Reference proteome</keyword>
<dbReference type="CDD" id="cd04496">
    <property type="entry name" value="SSB_OBF"/>
    <property type="match status" value="1"/>
</dbReference>
<dbReference type="Proteomes" id="UP000681610">
    <property type="component" value="Unassembled WGS sequence"/>
</dbReference>
<dbReference type="RefSeq" id="WP_009416368.1">
    <property type="nucleotide sequence ID" value="NZ_JAGDYP010000002.1"/>
</dbReference>
<dbReference type="InterPro" id="IPR012340">
    <property type="entry name" value="NA-bd_OB-fold"/>
</dbReference>
<accession>A0ABS3PVX6</accession>
<dbReference type="Gene3D" id="2.40.50.140">
    <property type="entry name" value="Nucleic acid-binding proteins"/>
    <property type="match status" value="1"/>
</dbReference>
<dbReference type="PANTHER" id="PTHR10302:SF27">
    <property type="entry name" value="SINGLE-STRANDED DNA-BINDING PROTEIN"/>
    <property type="match status" value="1"/>
</dbReference>
<keyword evidence="1 2" id="KW-0238">DNA-binding</keyword>
<evidence type="ECO:0000256" key="2">
    <source>
        <dbReference type="HAMAP-Rule" id="MF_00984"/>
    </source>
</evidence>
<sequence>MNGTLNKVILIGRMGEKVKLTYFNEGSCIGQFPLATDDEYLNRATNERIVTAEWHNIVVRNKLAEIVERYTHKGDLIYVEGKIRTRKWQAEDGTMRYLTEIQASEVNFLPNRREGRSSYQAEIEKDDPDVSTTPLF</sequence>
<comment type="caution">
    <text evidence="2">Lacks conserved residue(s) required for the propagation of feature annotation.</text>
</comment>
<dbReference type="Pfam" id="PF00436">
    <property type="entry name" value="SSB"/>
    <property type="match status" value="1"/>
</dbReference>
<evidence type="ECO:0000313" key="5">
    <source>
        <dbReference type="EMBL" id="MBO1883435.1"/>
    </source>
</evidence>
<comment type="subunit">
    <text evidence="2">Homotetramer.</text>
</comment>
<dbReference type="InterPro" id="IPR011344">
    <property type="entry name" value="ssDNA-bd"/>
</dbReference>
<evidence type="ECO:0000256" key="3">
    <source>
        <dbReference type="PIRNR" id="PIRNR002070"/>
    </source>
</evidence>
<dbReference type="GO" id="GO:0003677">
    <property type="term" value="F:DNA binding"/>
    <property type="evidence" value="ECO:0007669"/>
    <property type="project" value="UniProtKB-KW"/>
</dbReference>
<dbReference type="NCBIfam" id="TIGR00621">
    <property type="entry name" value="ssb"/>
    <property type="match status" value="1"/>
</dbReference>
<reference evidence="5 6" key="1">
    <citation type="submission" date="2021-03" db="EMBL/GenBank/DDBJ databases">
        <title>Isolation and description of Capnocytophaga bilenii sp. nov., a novel Capnocytophaga species, isolated from a gingivitis subject.</title>
        <authorList>
            <person name="Antezack A."/>
            <person name="Monnet-Corti V."/>
            <person name="La Scola B."/>
        </authorList>
    </citation>
    <scope>NUCLEOTIDE SEQUENCE [LARGE SCALE GENOMIC DNA]</scope>
    <source>
        <strain evidence="5 6">Marseille-Q4570</strain>
    </source>
</reference>
<comment type="caution">
    <text evidence="5">The sequence shown here is derived from an EMBL/GenBank/DDBJ whole genome shotgun (WGS) entry which is preliminary data.</text>
</comment>
<dbReference type="HAMAP" id="MF_00984">
    <property type="entry name" value="SSB"/>
    <property type="match status" value="1"/>
</dbReference>
<dbReference type="InterPro" id="IPR000424">
    <property type="entry name" value="Primosome_PriB/ssb"/>
</dbReference>
<dbReference type="SUPFAM" id="SSF50249">
    <property type="entry name" value="Nucleic acid-binding proteins"/>
    <property type="match status" value="1"/>
</dbReference>
<evidence type="ECO:0000313" key="6">
    <source>
        <dbReference type="Proteomes" id="UP000681610"/>
    </source>
</evidence>
<proteinExistence type="inferred from homology"/>
<gene>
    <name evidence="5" type="ORF">J4N46_03100</name>
</gene>
<evidence type="ECO:0000256" key="1">
    <source>
        <dbReference type="ARBA" id="ARBA00023125"/>
    </source>
</evidence>
<dbReference type="PANTHER" id="PTHR10302">
    <property type="entry name" value="SINGLE-STRANDED DNA-BINDING PROTEIN"/>
    <property type="match status" value="1"/>
</dbReference>
<dbReference type="PROSITE" id="PS50935">
    <property type="entry name" value="SSB"/>
    <property type="match status" value="1"/>
</dbReference>